<dbReference type="Pfam" id="PF12838">
    <property type="entry name" value="Fer4_7"/>
    <property type="match status" value="1"/>
</dbReference>
<dbReference type="Gene3D" id="3.30.70.20">
    <property type="match status" value="1"/>
</dbReference>
<evidence type="ECO:0000256" key="3">
    <source>
        <dbReference type="ARBA" id="ARBA00023014"/>
    </source>
</evidence>
<evidence type="ECO:0000256" key="2">
    <source>
        <dbReference type="ARBA" id="ARBA00023004"/>
    </source>
</evidence>
<evidence type="ECO:0000313" key="6">
    <source>
        <dbReference type="EMBL" id="SQJ03921.1"/>
    </source>
</evidence>
<accession>A0AAX2JBC1</accession>
<keyword evidence="1" id="KW-0479">Metal-binding</keyword>
<dbReference type="InterPro" id="IPR047964">
    <property type="entry name" value="EFR1-like"/>
</dbReference>
<dbReference type="GO" id="GO:0046872">
    <property type="term" value="F:metal ion binding"/>
    <property type="evidence" value="ECO:0007669"/>
    <property type="project" value="UniProtKB-KW"/>
</dbReference>
<evidence type="ECO:0000313" key="7">
    <source>
        <dbReference type="Proteomes" id="UP000249008"/>
    </source>
</evidence>
<dbReference type="SUPFAM" id="SSF54862">
    <property type="entry name" value="4Fe-4S ferredoxins"/>
    <property type="match status" value="1"/>
</dbReference>
<dbReference type="PROSITE" id="PS00198">
    <property type="entry name" value="4FE4S_FER_1"/>
    <property type="match status" value="1"/>
</dbReference>
<dbReference type="GeneID" id="78456236"/>
<gene>
    <name evidence="6" type="ORF">NCTC12112_01684</name>
</gene>
<organism evidence="6 7">
    <name type="scientific">Fusobacterium ulcerans</name>
    <dbReference type="NCBI Taxonomy" id="861"/>
    <lineage>
        <taxon>Bacteria</taxon>
        <taxon>Fusobacteriati</taxon>
        <taxon>Fusobacteriota</taxon>
        <taxon>Fusobacteriia</taxon>
        <taxon>Fusobacteriales</taxon>
        <taxon>Fusobacteriaceae</taxon>
        <taxon>Fusobacterium</taxon>
    </lineage>
</organism>
<name>A0AAX2JBC1_9FUSO</name>
<dbReference type="AlphaFoldDB" id="A0AAX2JBC1"/>
<dbReference type="PANTHER" id="PTHR43122">
    <property type="entry name" value="FERREDOXIN SUBUNIT OF PYRUVATE:FLAVODOXIN OXIDOREDUCTASE-RELATED"/>
    <property type="match status" value="1"/>
</dbReference>
<evidence type="ECO:0000256" key="1">
    <source>
        <dbReference type="ARBA" id="ARBA00022723"/>
    </source>
</evidence>
<dbReference type="EMBL" id="LS483487">
    <property type="protein sequence ID" value="SQJ03921.1"/>
    <property type="molecule type" value="Genomic_DNA"/>
</dbReference>
<feature type="domain" description="Flavodoxin-like" evidence="4">
    <location>
        <begin position="6"/>
        <end position="150"/>
    </location>
</feature>
<dbReference type="InterPro" id="IPR017896">
    <property type="entry name" value="4Fe4S_Fe-S-bd"/>
</dbReference>
<dbReference type="InterPro" id="IPR029039">
    <property type="entry name" value="Flavoprotein-like_sf"/>
</dbReference>
<keyword evidence="6" id="KW-0670">Pyruvate</keyword>
<reference evidence="6 7" key="1">
    <citation type="submission" date="2018-06" db="EMBL/GenBank/DDBJ databases">
        <authorList>
            <consortium name="Pathogen Informatics"/>
            <person name="Doyle S."/>
        </authorList>
    </citation>
    <scope>NUCLEOTIDE SEQUENCE [LARGE SCALE GENOMIC DNA]</scope>
    <source>
        <strain evidence="6 7">NCTC12112</strain>
    </source>
</reference>
<dbReference type="NCBIfam" id="NF038196">
    <property type="entry name" value="ferrodoxin_EFR1"/>
    <property type="match status" value="1"/>
</dbReference>
<dbReference type="GO" id="GO:0051536">
    <property type="term" value="F:iron-sulfur cluster binding"/>
    <property type="evidence" value="ECO:0007669"/>
    <property type="project" value="UniProtKB-KW"/>
</dbReference>
<dbReference type="Gene3D" id="3.40.50.360">
    <property type="match status" value="1"/>
</dbReference>
<dbReference type="RefSeq" id="WP_005979966.1">
    <property type="nucleotide sequence ID" value="NZ_CABKNW010000004.1"/>
</dbReference>
<dbReference type="SUPFAM" id="SSF52218">
    <property type="entry name" value="Flavoproteins"/>
    <property type="match status" value="1"/>
</dbReference>
<proteinExistence type="predicted"/>
<dbReference type="GO" id="GO:0010181">
    <property type="term" value="F:FMN binding"/>
    <property type="evidence" value="ECO:0007669"/>
    <property type="project" value="InterPro"/>
</dbReference>
<dbReference type="Proteomes" id="UP000249008">
    <property type="component" value="Chromosome 1"/>
</dbReference>
<dbReference type="PROSITE" id="PS51379">
    <property type="entry name" value="4FE4S_FER_2"/>
    <property type="match status" value="2"/>
</dbReference>
<evidence type="ECO:0000259" key="5">
    <source>
        <dbReference type="PROSITE" id="PS51379"/>
    </source>
</evidence>
<feature type="domain" description="4Fe-4S ferredoxin-type" evidence="5">
    <location>
        <begin position="209"/>
        <end position="235"/>
    </location>
</feature>
<sequence length="258" mass="28778">MVIKNVHLFYFSPTYTTKKTVKAIAEGLGAGFVEHDLTFSFESEEEFYLQKDEIAIVGVPVYGGRTPVITRNMLNKIHGDNSLAVAVAVYGNRDYDDALLELKDILSENGFSVIAGGAFIGEHSYTRKVGTRRPDDEDIAKAVAFGKDIRAKVDSDTYTKNIDVKGNFPYKADMPVRVFSPMANKNCIYCRKCHIVCPVGAIDKKDPEIVDVEKCIHCYACVKICTFNGREIPGNPLKDIVAFLETKCSERKEPEIFI</sequence>
<protein>
    <submittedName>
        <fullName evidence="6">Pyruvate flavodoxin oxidoreductase subunit delta</fullName>
    </submittedName>
</protein>
<dbReference type="KEGG" id="ful:C4N20_15520"/>
<keyword evidence="2" id="KW-0408">Iron</keyword>
<dbReference type="InterPro" id="IPR017900">
    <property type="entry name" value="4Fe4S_Fe_S_CS"/>
</dbReference>
<feature type="domain" description="4Fe-4S ferredoxin-type" evidence="5">
    <location>
        <begin position="179"/>
        <end position="207"/>
    </location>
</feature>
<dbReference type="PANTHER" id="PTHR43122:SF1">
    <property type="entry name" value="IRON-SULFUR-BINDING PROTEIN"/>
    <property type="match status" value="1"/>
</dbReference>
<evidence type="ECO:0000259" key="4">
    <source>
        <dbReference type="PROSITE" id="PS50902"/>
    </source>
</evidence>
<dbReference type="InterPro" id="IPR008254">
    <property type="entry name" value="Flavodoxin/NO_synth"/>
</dbReference>
<dbReference type="PROSITE" id="PS50902">
    <property type="entry name" value="FLAVODOXIN_LIKE"/>
    <property type="match status" value="1"/>
</dbReference>
<keyword evidence="3" id="KW-0411">Iron-sulfur</keyword>